<accession>A0A7C4H7N9</accession>
<dbReference type="Gene3D" id="1.10.10.10">
    <property type="entry name" value="Winged helix-like DNA-binding domain superfamily/Winged helix DNA-binding domain"/>
    <property type="match status" value="1"/>
</dbReference>
<feature type="domain" description="HTH arsR-type" evidence="1">
    <location>
        <begin position="177"/>
        <end position="272"/>
    </location>
</feature>
<comment type="caution">
    <text evidence="2">The sequence shown here is derived from an EMBL/GenBank/DDBJ whole genome shotgun (WGS) entry which is preliminary data.</text>
</comment>
<dbReference type="InterPro" id="IPR036390">
    <property type="entry name" value="WH_DNA-bd_sf"/>
</dbReference>
<name>A0A7C4H7N9_THEPE</name>
<dbReference type="PANTHER" id="PTHR36216:SF1">
    <property type="entry name" value="HTH ARSR-TYPE DOMAIN-CONTAINING PROTEIN"/>
    <property type="match status" value="1"/>
</dbReference>
<evidence type="ECO:0000313" key="2">
    <source>
        <dbReference type="EMBL" id="HGM46687.1"/>
    </source>
</evidence>
<dbReference type="PANTHER" id="PTHR36216">
    <property type="entry name" value="TRANSCRIPTIONAL REGULATOR, TRMB"/>
    <property type="match status" value="1"/>
</dbReference>
<proteinExistence type="predicted"/>
<dbReference type="SMART" id="SM00418">
    <property type="entry name" value="HTH_ARSR"/>
    <property type="match status" value="1"/>
</dbReference>
<dbReference type="SUPFAM" id="SSF46785">
    <property type="entry name" value="Winged helix' DNA-binding domain"/>
    <property type="match status" value="1"/>
</dbReference>
<dbReference type="PROSITE" id="PS50987">
    <property type="entry name" value="HTH_ARSR_2"/>
    <property type="match status" value="1"/>
</dbReference>
<protein>
    <submittedName>
        <fullName evidence="2">Transcriptional regulator</fullName>
    </submittedName>
</protein>
<dbReference type="InterPro" id="IPR036388">
    <property type="entry name" value="WH-like_DNA-bd_sf"/>
</dbReference>
<dbReference type="InterPro" id="IPR001845">
    <property type="entry name" value="HTH_ArsR_DNA-bd_dom"/>
</dbReference>
<gene>
    <name evidence="2" type="ORF">ENU21_02880</name>
</gene>
<dbReference type="AlphaFoldDB" id="A0A7C4H7N9"/>
<organism evidence="2">
    <name type="scientific">Thermofilum pendens</name>
    <dbReference type="NCBI Taxonomy" id="2269"/>
    <lineage>
        <taxon>Archaea</taxon>
        <taxon>Thermoproteota</taxon>
        <taxon>Thermoprotei</taxon>
        <taxon>Thermofilales</taxon>
        <taxon>Thermofilaceae</taxon>
        <taxon>Thermofilum</taxon>
    </lineage>
</organism>
<dbReference type="CDD" id="cd00090">
    <property type="entry name" value="HTH_ARSR"/>
    <property type="match status" value="1"/>
</dbReference>
<dbReference type="InterPro" id="IPR011991">
    <property type="entry name" value="ArsR-like_HTH"/>
</dbReference>
<evidence type="ECO:0000259" key="1">
    <source>
        <dbReference type="PROSITE" id="PS50987"/>
    </source>
</evidence>
<reference evidence="2" key="1">
    <citation type="journal article" date="2020" name="mSystems">
        <title>Genome- and Community-Level Interaction Insights into Carbon Utilization and Element Cycling Functions of Hydrothermarchaeota in Hydrothermal Sediment.</title>
        <authorList>
            <person name="Zhou Z."/>
            <person name="Liu Y."/>
            <person name="Xu W."/>
            <person name="Pan J."/>
            <person name="Luo Z.H."/>
            <person name="Li M."/>
        </authorList>
    </citation>
    <scope>NUCLEOTIDE SEQUENCE</scope>
    <source>
        <strain evidence="2">SpSt-649</strain>
    </source>
</reference>
<dbReference type="GO" id="GO:0003700">
    <property type="term" value="F:DNA-binding transcription factor activity"/>
    <property type="evidence" value="ECO:0007669"/>
    <property type="project" value="InterPro"/>
</dbReference>
<sequence>MLFSSAKLSALNDRLYRGGCSLSDVRYWHAAAAASFALLLLLLLAQREPAVSKPYLVVVSPAAKLLSVEGNGSTYLFEVEVPPLSLLSRERIACVYEAAVVRVESSAGEALLEGNCIFLTVQNPGLAPLAVKLEVVSQQKSSSAEPPVAVIAAVTAVAAASYLTLTESGREKLFAALSVPAAYYVTRYEDVKRSAKRVKILEYLRANPGATMRRISREAGVSLGEVQWHLSILERLGLVQSVKIGKYSCYFLTGTPVETWLPSFVERELGAKIDARELEKLKPGIEPLLSRRSIPLGELLNLLKAGEPSR</sequence>
<dbReference type="Pfam" id="PF13412">
    <property type="entry name" value="HTH_24"/>
    <property type="match status" value="1"/>
</dbReference>
<dbReference type="EMBL" id="DTBQ01000082">
    <property type="protein sequence ID" value="HGM46687.1"/>
    <property type="molecule type" value="Genomic_DNA"/>
</dbReference>